<comment type="similarity">
    <text evidence="1 10">Belongs to the RNA polymerase subunit omega family.</text>
</comment>
<comment type="subunit">
    <text evidence="10">The RNAP catalytic core consists of 2 alpha, 1 beta, 1 beta' and 1 omega subunit. When a sigma factor is associated with the core the holoenzyme is formed, which can initiate transcription.</text>
</comment>
<dbReference type="InterPro" id="IPR003716">
    <property type="entry name" value="DNA-dir_RNA_pol_omega"/>
</dbReference>
<dbReference type="Proteomes" id="UP001164761">
    <property type="component" value="Chromosome"/>
</dbReference>
<evidence type="ECO:0000256" key="7">
    <source>
        <dbReference type="ARBA" id="ARBA00023163"/>
    </source>
</evidence>
<dbReference type="Gene3D" id="3.90.940.10">
    <property type="match status" value="1"/>
</dbReference>
<evidence type="ECO:0000256" key="2">
    <source>
        <dbReference type="ARBA" id="ARBA00012418"/>
    </source>
</evidence>
<dbReference type="GO" id="GO:0000428">
    <property type="term" value="C:DNA-directed RNA polymerase complex"/>
    <property type="evidence" value="ECO:0007669"/>
    <property type="project" value="UniProtKB-KW"/>
</dbReference>
<evidence type="ECO:0000313" key="12">
    <source>
        <dbReference type="Proteomes" id="UP001164761"/>
    </source>
</evidence>
<keyword evidence="5 10" id="KW-0808">Transferase</keyword>
<gene>
    <name evidence="10 11" type="primary">rpoZ</name>
    <name evidence="11" type="ORF">NZD89_18985</name>
</gene>
<evidence type="ECO:0000256" key="8">
    <source>
        <dbReference type="ARBA" id="ARBA00029924"/>
    </source>
</evidence>
<reference evidence="11" key="1">
    <citation type="submission" date="2022-08" db="EMBL/GenBank/DDBJ databases">
        <title>Alicyclobacillus fastidiosus DSM 17978, complete genome.</title>
        <authorList>
            <person name="Wang Q."/>
            <person name="Cai R."/>
            <person name="Wang Z."/>
        </authorList>
    </citation>
    <scope>NUCLEOTIDE SEQUENCE</scope>
    <source>
        <strain evidence="11">DSM 17978</strain>
    </source>
</reference>
<evidence type="ECO:0000256" key="4">
    <source>
        <dbReference type="ARBA" id="ARBA00022478"/>
    </source>
</evidence>
<dbReference type="HAMAP" id="MF_00366">
    <property type="entry name" value="RNApol_bact_RpoZ"/>
    <property type="match status" value="1"/>
</dbReference>
<keyword evidence="4 10" id="KW-0240">DNA-directed RNA polymerase</keyword>
<dbReference type="EMBL" id="CP104067">
    <property type="protein sequence ID" value="WAH40404.1"/>
    <property type="molecule type" value="Genomic_DNA"/>
</dbReference>
<dbReference type="NCBIfam" id="TIGR00690">
    <property type="entry name" value="rpoZ"/>
    <property type="match status" value="1"/>
</dbReference>
<evidence type="ECO:0000313" key="11">
    <source>
        <dbReference type="EMBL" id="WAH40404.1"/>
    </source>
</evidence>
<name>A0ABY6ZC31_9BACL</name>
<evidence type="ECO:0000256" key="3">
    <source>
        <dbReference type="ARBA" id="ARBA00013725"/>
    </source>
</evidence>
<dbReference type="PANTHER" id="PTHR34476:SF1">
    <property type="entry name" value="DNA-DIRECTED RNA POLYMERASE SUBUNIT OMEGA"/>
    <property type="match status" value="1"/>
</dbReference>
<dbReference type="RefSeq" id="WP_268004301.1">
    <property type="nucleotide sequence ID" value="NZ_BSUT01000001.1"/>
</dbReference>
<dbReference type="SUPFAM" id="SSF63562">
    <property type="entry name" value="RPB6/omega subunit-like"/>
    <property type="match status" value="1"/>
</dbReference>
<evidence type="ECO:0000256" key="10">
    <source>
        <dbReference type="HAMAP-Rule" id="MF_00366"/>
    </source>
</evidence>
<organism evidence="11 12">
    <name type="scientific">Alicyclobacillus fastidiosus</name>
    <dbReference type="NCBI Taxonomy" id="392011"/>
    <lineage>
        <taxon>Bacteria</taxon>
        <taxon>Bacillati</taxon>
        <taxon>Bacillota</taxon>
        <taxon>Bacilli</taxon>
        <taxon>Bacillales</taxon>
        <taxon>Alicyclobacillaceae</taxon>
        <taxon>Alicyclobacillus</taxon>
    </lineage>
</organism>
<comment type="function">
    <text evidence="10">Promotes RNA polymerase assembly. Latches the N- and C-terminal regions of the beta' subunit thereby facilitating its interaction with the beta and alpha subunits.</text>
</comment>
<dbReference type="GO" id="GO:0003899">
    <property type="term" value="F:DNA-directed RNA polymerase activity"/>
    <property type="evidence" value="ECO:0007669"/>
    <property type="project" value="UniProtKB-EC"/>
</dbReference>
<dbReference type="EC" id="2.7.7.6" evidence="2 10"/>
<accession>A0ABY6ZC31</accession>
<dbReference type="InterPro" id="IPR006110">
    <property type="entry name" value="Pol_omega/Rpo6/RPB6"/>
</dbReference>
<dbReference type="SMART" id="SM01409">
    <property type="entry name" value="RNA_pol_Rpb6"/>
    <property type="match status" value="1"/>
</dbReference>
<dbReference type="Pfam" id="PF01192">
    <property type="entry name" value="RNA_pol_Rpb6"/>
    <property type="match status" value="1"/>
</dbReference>
<proteinExistence type="inferred from homology"/>
<protein>
    <recommendedName>
        <fullName evidence="3 10">DNA-directed RNA polymerase subunit omega</fullName>
        <shortName evidence="10">RNAP omega subunit</shortName>
        <ecNumber evidence="2 10">2.7.7.6</ecNumber>
    </recommendedName>
    <alternativeName>
        <fullName evidence="10">RNA polymerase omega subunit</fullName>
    </alternativeName>
    <alternativeName>
        <fullName evidence="8 10">Transcriptase subunit omega</fullName>
    </alternativeName>
</protein>
<dbReference type="PANTHER" id="PTHR34476">
    <property type="entry name" value="DNA-DIRECTED RNA POLYMERASE SUBUNIT OMEGA"/>
    <property type="match status" value="1"/>
</dbReference>
<keyword evidence="7 10" id="KW-0804">Transcription</keyword>
<dbReference type="InterPro" id="IPR036161">
    <property type="entry name" value="RPB6/omega-like_sf"/>
</dbReference>
<keyword evidence="6 10" id="KW-0548">Nucleotidyltransferase</keyword>
<evidence type="ECO:0000256" key="5">
    <source>
        <dbReference type="ARBA" id="ARBA00022679"/>
    </source>
</evidence>
<keyword evidence="12" id="KW-1185">Reference proteome</keyword>
<evidence type="ECO:0000256" key="6">
    <source>
        <dbReference type="ARBA" id="ARBA00022695"/>
    </source>
</evidence>
<sequence length="69" mass="7832">MLYPSIDKLIDLTDSKYALVVVTAKRARKLQKENMNQVGSSTTRNVSRALWEIYNGDVTTTNKVKQEEA</sequence>
<comment type="catalytic activity">
    <reaction evidence="9 10">
        <text>RNA(n) + a ribonucleoside 5'-triphosphate = RNA(n+1) + diphosphate</text>
        <dbReference type="Rhea" id="RHEA:21248"/>
        <dbReference type="Rhea" id="RHEA-COMP:14527"/>
        <dbReference type="Rhea" id="RHEA-COMP:17342"/>
        <dbReference type="ChEBI" id="CHEBI:33019"/>
        <dbReference type="ChEBI" id="CHEBI:61557"/>
        <dbReference type="ChEBI" id="CHEBI:140395"/>
        <dbReference type="EC" id="2.7.7.6"/>
    </reaction>
</comment>
<evidence type="ECO:0000256" key="9">
    <source>
        <dbReference type="ARBA" id="ARBA00048552"/>
    </source>
</evidence>
<evidence type="ECO:0000256" key="1">
    <source>
        <dbReference type="ARBA" id="ARBA00006711"/>
    </source>
</evidence>